<feature type="transmembrane region" description="Helical" evidence="2">
    <location>
        <begin position="12"/>
        <end position="33"/>
    </location>
</feature>
<evidence type="ECO:0000313" key="4">
    <source>
        <dbReference type="Proteomes" id="UP000592181"/>
    </source>
</evidence>
<gene>
    <name evidence="3" type="ORF">BJY28_002705</name>
</gene>
<keyword evidence="2" id="KW-0812">Transmembrane</keyword>
<dbReference type="EMBL" id="JACBZX010000001">
    <property type="protein sequence ID" value="NYG38236.1"/>
    <property type="molecule type" value="Genomic_DNA"/>
</dbReference>
<organism evidence="3 4">
    <name type="scientific">Janibacter alkaliphilus</name>
    <dbReference type="NCBI Taxonomy" id="1069963"/>
    <lineage>
        <taxon>Bacteria</taxon>
        <taxon>Bacillati</taxon>
        <taxon>Actinomycetota</taxon>
        <taxon>Actinomycetes</taxon>
        <taxon>Micrococcales</taxon>
        <taxon>Intrasporangiaceae</taxon>
        <taxon>Janibacter</taxon>
    </lineage>
</organism>
<comment type="caution">
    <text evidence="3">The sequence shown here is derived from an EMBL/GenBank/DDBJ whole genome shotgun (WGS) entry which is preliminary data.</text>
</comment>
<feature type="region of interest" description="Disordered" evidence="1">
    <location>
        <begin position="562"/>
        <end position="584"/>
    </location>
</feature>
<reference evidence="3 4" key="1">
    <citation type="submission" date="2020-07" db="EMBL/GenBank/DDBJ databases">
        <title>Sequencing the genomes of 1000 actinobacteria strains.</title>
        <authorList>
            <person name="Klenk H.-P."/>
        </authorList>
    </citation>
    <scope>NUCLEOTIDE SEQUENCE [LARGE SCALE GENOMIC DNA]</scope>
    <source>
        <strain evidence="3 4">DSM 24723</strain>
    </source>
</reference>
<dbReference type="AlphaFoldDB" id="A0A852X5D6"/>
<accession>A0A852X5D6</accession>
<proteinExistence type="predicted"/>
<feature type="transmembrane region" description="Helical" evidence="2">
    <location>
        <begin position="270"/>
        <end position="289"/>
    </location>
</feature>
<feature type="transmembrane region" description="Helical" evidence="2">
    <location>
        <begin position="69"/>
        <end position="97"/>
    </location>
</feature>
<protein>
    <recommendedName>
        <fullName evidence="5">Membrane protein YfhO</fullName>
    </recommendedName>
</protein>
<evidence type="ECO:0000256" key="1">
    <source>
        <dbReference type="SAM" id="MobiDB-lite"/>
    </source>
</evidence>
<feature type="transmembrane region" description="Helical" evidence="2">
    <location>
        <begin position="128"/>
        <end position="148"/>
    </location>
</feature>
<evidence type="ECO:0000313" key="3">
    <source>
        <dbReference type="EMBL" id="NYG38236.1"/>
    </source>
</evidence>
<keyword evidence="2" id="KW-1133">Transmembrane helix</keyword>
<keyword evidence="2" id="KW-0472">Membrane</keyword>
<dbReference type="RefSeq" id="WP_179463466.1">
    <property type="nucleotide sequence ID" value="NZ_JACBZX010000001.1"/>
</dbReference>
<evidence type="ECO:0008006" key="5">
    <source>
        <dbReference type="Google" id="ProtNLM"/>
    </source>
</evidence>
<evidence type="ECO:0000256" key="2">
    <source>
        <dbReference type="SAM" id="Phobius"/>
    </source>
</evidence>
<dbReference type="Proteomes" id="UP000592181">
    <property type="component" value="Unassembled WGS sequence"/>
</dbReference>
<feature type="transmembrane region" description="Helical" evidence="2">
    <location>
        <begin position="160"/>
        <end position="188"/>
    </location>
</feature>
<keyword evidence="4" id="KW-1185">Reference proteome</keyword>
<feature type="transmembrane region" description="Helical" evidence="2">
    <location>
        <begin position="345"/>
        <end position="364"/>
    </location>
</feature>
<feature type="transmembrane region" description="Helical" evidence="2">
    <location>
        <begin position="234"/>
        <end position="258"/>
    </location>
</feature>
<feature type="transmembrane region" description="Helical" evidence="2">
    <location>
        <begin position="200"/>
        <end position="222"/>
    </location>
</feature>
<feature type="transmembrane region" description="Helical" evidence="2">
    <location>
        <begin position="301"/>
        <end position="325"/>
    </location>
</feature>
<sequence>MTATRRIARPGPTGVGALTGLLLGAVILGPALAPGYTLHYDLVHVPDLALDAGTLGTDGGVPRAVPNDLLVALMSLALPGWVVQKVLLLGSLVVGAAGAGRLAATRWGALAGAVLWTWNPWVGERLGIGHWGYLMGYALLPWVLVAAARLRRGEVARWPLAATLALASLGGATGTVLAALLAALVLLVPVGPRLTAHRRAADLALVVGVAAATGAVWWWPFLTAGSRAADPEGVTAFAAAADTPFGVLGSLLLGGGLWNDMTWFDERTSLVASGLALLATLLVLGLALCRRDWWRDPLTVGASLAGAVGLLLAAAASLPGGAAVVTTLVTEVPGGGLLRDGQKLAALWVLLVVCALVAVVDRAAAARAGPWLLAAAAWPVATLPLLAWGHAGAWGSVDYPAAHLRVAEQVSGADRVAVLPWSTYRRSSWNEDRVVLDPWDRLVDGDVLTDDRLVLRDGEVAGEDPAASAVARAVAGGGDVRAALERAGVRWVVVQTDQPDPESSVPADLGDPVVVDGSLRVHDLGAPTTSEPGPSTTRALGLLVTGGTWILLAGTGLSRAWRAHRSGPGRGRREPDHGQPVAGL</sequence>
<name>A0A852X5D6_9MICO</name>